<dbReference type="Reactome" id="R-SSC-2029485">
    <property type="pathway name" value="Role of phospholipids in phagocytosis"/>
</dbReference>
<name>A0A287BDV3_PIG</name>
<dbReference type="Reactome" id="R-SSC-2168880">
    <property type="pathway name" value="Scavenging of heme from plasma"/>
</dbReference>
<dbReference type="GeneTree" id="ENSGT00940000153770"/>
<evidence type="ECO:0000256" key="1">
    <source>
        <dbReference type="ARBA" id="ARBA00022859"/>
    </source>
</evidence>
<dbReference type="Pfam" id="PF07686">
    <property type="entry name" value="V-set"/>
    <property type="match status" value="1"/>
</dbReference>
<dbReference type="Bgee" id="ENSSSCG00000033114">
    <property type="expression patterns" value="Expressed in duodenum and 23 other cell types or tissues"/>
</dbReference>
<evidence type="ECO:0007829" key="5">
    <source>
        <dbReference type="PeptideAtlas" id="A0A287BDV3"/>
    </source>
</evidence>
<dbReference type="HOGENOM" id="CLU_077975_4_1_1"/>
<sequence length="196" mass="21368">MRFPAQLLGLLLLWVPGSSGAIVLTQTPLSLSVSPGEPASISCRSSQSLESYTYYNVLRWYQQKPGQSPQLLIYEATNRASGVPDRFSGSGSGTDFTLKISRVEAEDAGVYYCQQLKESPPTVIQPLTQTPLLGAQLHTWLCVVWGSRGAEALSLCKRKRWGNQGQRVQLRPVDQQSLSSSSDTTCQGPVSFMALA</sequence>
<dbReference type="InterPro" id="IPR007110">
    <property type="entry name" value="Ig-like_dom"/>
</dbReference>
<protein>
    <submittedName>
        <fullName evidence="3">Uncharacterized protein</fullName>
    </submittedName>
</protein>
<organism evidence="3 4">
    <name type="scientific">Sus scrofa</name>
    <name type="common">Pig</name>
    <dbReference type="NCBI Taxonomy" id="9823"/>
    <lineage>
        <taxon>Eukaryota</taxon>
        <taxon>Metazoa</taxon>
        <taxon>Chordata</taxon>
        <taxon>Craniata</taxon>
        <taxon>Vertebrata</taxon>
        <taxon>Euteleostomi</taxon>
        <taxon>Mammalia</taxon>
        <taxon>Eutheria</taxon>
        <taxon>Laurasiatheria</taxon>
        <taxon>Artiodactyla</taxon>
        <taxon>Suina</taxon>
        <taxon>Suidae</taxon>
        <taxon>Sus</taxon>
    </lineage>
</organism>
<dbReference type="SUPFAM" id="SSF48726">
    <property type="entry name" value="Immunoglobulin"/>
    <property type="match status" value="1"/>
</dbReference>
<dbReference type="Reactome" id="R-SSC-2029482">
    <property type="pathway name" value="Regulation of actin dynamics for phagocytic cup formation"/>
</dbReference>
<keyword evidence="2" id="KW-1064">Adaptive immunity</keyword>
<dbReference type="GO" id="GO:0005886">
    <property type="term" value="C:plasma membrane"/>
    <property type="evidence" value="ECO:0007669"/>
    <property type="project" value="UniProtKB-ARBA"/>
</dbReference>
<dbReference type="Reactome" id="R-SSC-166663">
    <property type="pathway name" value="Initial triggering of complement"/>
</dbReference>
<dbReference type="Reactome" id="R-SSC-198933">
    <property type="pathway name" value="Immunoregulatory interactions between a Lymphoid and a non-Lymphoid cell"/>
</dbReference>
<keyword evidence="1" id="KW-0391">Immunity</keyword>
<dbReference type="Reactome" id="R-SSC-2871809">
    <property type="pathway name" value="FCERI mediated Ca+2 mobilization"/>
</dbReference>
<reference evidence="3" key="3">
    <citation type="submission" date="2025-09" db="UniProtKB">
        <authorList>
            <consortium name="Ensembl"/>
        </authorList>
    </citation>
    <scope>IDENTIFICATION</scope>
</reference>
<dbReference type="Reactome" id="R-SSC-2454202">
    <property type="pathway name" value="Fc epsilon receptor (FCERI) signaling"/>
</dbReference>
<dbReference type="SMART" id="SM00406">
    <property type="entry name" value="IGv"/>
    <property type="match status" value="1"/>
</dbReference>
<evidence type="ECO:0000256" key="2">
    <source>
        <dbReference type="ARBA" id="ARBA00043265"/>
    </source>
</evidence>
<dbReference type="InterPro" id="IPR013783">
    <property type="entry name" value="Ig-like_fold"/>
</dbReference>
<dbReference type="InterPro" id="IPR036179">
    <property type="entry name" value="Ig-like_dom_sf"/>
</dbReference>
<dbReference type="Reactome" id="R-SSC-173623">
    <property type="pathway name" value="Classical antibody-mediated complement activation"/>
</dbReference>
<accession>A0A287BDV3</accession>
<proteinExistence type="evidence at protein level"/>
<reference evidence="3" key="2">
    <citation type="submission" date="2025-08" db="UniProtKB">
        <authorList>
            <consortium name="Ensembl"/>
        </authorList>
    </citation>
    <scope>IDENTIFICATION</scope>
</reference>
<evidence type="ECO:0000313" key="4">
    <source>
        <dbReference type="Proteomes" id="UP000008227"/>
    </source>
</evidence>
<dbReference type="AlphaFoldDB" id="A0A287BDV3"/>
<dbReference type="Proteomes" id="UP000008227">
    <property type="component" value="Unassembled WGS sequence"/>
</dbReference>
<dbReference type="PANTHER" id="PTHR23267">
    <property type="entry name" value="IMMUNOGLOBULIN LIGHT CHAIN"/>
    <property type="match status" value="1"/>
</dbReference>
<keyword evidence="2" id="KW-1280">Immunoglobulin</keyword>
<dbReference type="GO" id="GO:0005576">
    <property type="term" value="C:extracellular region"/>
    <property type="evidence" value="ECO:0007669"/>
    <property type="project" value="UniProtKB-ARBA"/>
</dbReference>
<dbReference type="SMART" id="SM00409">
    <property type="entry name" value="IG"/>
    <property type="match status" value="1"/>
</dbReference>
<dbReference type="Gene3D" id="2.60.40.10">
    <property type="entry name" value="Immunoglobulins"/>
    <property type="match status" value="1"/>
</dbReference>
<dbReference type="Reactome" id="R-SSC-2871837">
    <property type="pathway name" value="FCERI mediated NF-kB activation"/>
</dbReference>
<dbReference type="InterPro" id="IPR003599">
    <property type="entry name" value="Ig_sub"/>
</dbReference>
<dbReference type="InterPro" id="IPR050150">
    <property type="entry name" value="IgV_Light_Chain"/>
</dbReference>
<dbReference type="FunFam" id="2.60.40.10:FF:000365">
    <property type="entry name" value="If kappa light chain"/>
    <property type="match status" value="1"/>
</dbReference>
<dbReference type="Reactome" id="R-SSC-977606">
    <property type="pathway name" value="Regulation of Complement cascade"/>
</dbReference>
<keyword evidence="4" id="KW-1185">Reference proteome</keyword>
<dbReference type="InterPro" id="IPR013106">
    <property type="entry name" value="Ig_V-set"/>
</dbReference>
<evidence type="ECO:0000313" key="3">
    <source>
        <dbReference type="Ensembl" id="ENSSSCP00000047924.3"/>
    </source>
</evidence>
<dbReference type="Reactome" id="R-SSC-2730905">
    <property type="pathway name" value="Role of LAT2/NTAL/LAB on calcium mobilization"/>
</dbReference>
<dbReference type="GO" id="GO:0006955">
    <property type="term" value="P:immune response"/>
    <property type="evidence" value="ECO:0000318"/>
    <property type="project" value="GO_Central"/>
</dbReference>
<dbReference type="CDD" id="cd04980">
    <property type="entry name" value="IgV_L_kappa"/>
    <property type="match status" value="1"/>
</dbReference>
<dbReference type="Reactome" id="R-SSC-202733">
    <property type="pathway name" value="Cell surface interactions at the vascular wall"/>
</dbReference>
<dbReference type="Reactome" id="R-SSC-5690714">
    <property type="pathway name" value="CD22 mediated BCR regulation"/>
</dbReference>
<reference evidence="3" key="1">
    <citation type="journal article" date="2020" name="Gigascience">
        <title>An improved pig reference genome sequence to enable pig genetics and genomics research.</title>
        <authorList>
            <person name="Warr A."/>
            <person name="Affara N."/>
            <person name="Aken B."/>
            <person name="Beiki H."/>
            <person name="Bickhart D.M."/>
            <person name="Billis K."/>
            <person name="Chow W."/>
            <person name="Eory L."/>
            <person name="Finlayson H.A."/>
            <person name="Flicek P."/>
            <person name="Giron C.G."/>
            <person name="Griffin D.K."/>
            <person name="Hall R."/>
            <person name="Hannum G."/>
            <person name="Hourlier T."/>
            <person name="Howe K."/>
            <person name="Hume D.A."/>
            <person name="Izuogu O."/>
            <person name="Kim K."/>
            <person name="Koren S."/>
            <person name="Liu H."/>
            <person name="Manchanda N."/>
            <person name="Martin F.J."/>
            <person name="Nonneman D.J."/>
            <person name="O'Connor R.E."/>
            <person name="Phillippy A.M."/>
            <person name="Rohrer G.A."/>
            <person name="Rosen B.D."/>
            <person name="Rund L.A."/>
            <person name="Sargent C.A."/>
            <person name="Schook L.B."/>
            <person name="Schroeder S.G."/>
            <person name="Schwartz A.S."/>
            <person name="Skinner B.M."/>
            <person name="Talbot R."/>
            <person name="Tseng E."/>
            <person name="Tuggle C.K."/>
            <person name="Watson M."/>
            <person name="Smith T.P.L."/>
            <person name="Archibald A.L."/>
        </authorList>
    </citation>
    <scope>NUCLEOTIDE SEQUENCE [LARGE SCALE GENOMIC DNA]</scope>
    <source>
        <strain evidence="3">Duroc</strain>
    </source>
</reference>
<keyword evidence="5" id="KW-1267">Proteomics identification</keyword>
<dbReference type="Reactome" id="R-SSC-2029481">
    <property type="pathway name" value="FCGR activation"/>
</dbReference>
<dbReference type="ExpressionAtlas" id="A0A287BDV3">
    <property type="expression patterns" value="baseline"/>
</dbReference>
<dbReference type="Reactome" id="R-SSC-983695">
    <property type="pathway name" value="Antigen activates B Cell Receptor (BCR) leading to generation of second messengers"/>
</dbReference>
<dbReference type="Reactome" id="R-SSC-2871796">
    <property type="pathway name" value="FCERI mediated MAPK activation"/>
</dbReference>
<dbReference type="GO" id="GO:0019814">
    <property type="term" value="C:immunoglobulin complex"/>
    <property type="evidence" value="ECO:0000318"/>
    <property type="project" value="GO_Central"/>
</dbReference>
<dbReference type="Ensembl" id="ENSSSCT00000048962.3">
    <property type="protein sequence ID" value="ENSSSCP00000047924.3"/>
    <property type="gene ID" value="ENSSSCG00000054922.1"/>
</dbReference>
<dbReference type="PROSITE" id="PS50835">
    <property type="entry name" value="IG_LIKE"/>
    <property type="match status" value="1"/>
</dbReference>